<dbReference type="Gene3D" id="1.50.10.100">
    <property type="entry name" value="Chondroitin AC/alginate lyase"/>
    <property type="match status" value="1"/>
</dbReference>
<dbReference type="GO" id="GO:0016829">
    <property type="term" value="F:lyase activity"/>
    <property type="evidence" value="ECO:0007669"/>
    <property type="project" value="UniProtKB-KW"/>
</dbReference>
<evidence type="ECO:0000259" key="3">
    <source>
        <dbReference type="Pfam" id="PF05426"/>
    </source>
</evidence>
<protein>
    <submittedName>
        <fullName evidence="4">Chondroitin AC/alginate lyase</fullName>
    </submittedName>
</protein>
<keyword evidence="1" id="KW-0732">Signal</keyword>
<dbReference type="Proteomes" id="UP001610446">
    <property type="component" value="Unassembled WGS sequence"/>
</dbReference>
<dbReference type="EMBL" id="JBFXLU010000592">
    <property type="protein sequence ID" value="KAL2823963.1"/>
    <property type="molecule type" value="Genomic_DNA"/>
</dbReference>
<dbReference type="InterPro" id="IPR008929">
    <property type="entry name" value="Chondroitin_lyas"/>
</dbReference>
<organism evidence="4 5">
    <name type="scientific">Aspergillus pseudoustus</name>
    <dbReference type="NCBI Taxonomy" id="1810923"/>
    <lineage>
        <taxon>Eukaryota</taxon>
        <taxon>Fungi</taxon>
        <taxon>Dikarya</taxon>
        <taxon>Ascomycota</taxon>
        <taxon>Pezizomycotina</taxon>
        <taxon>Eurotiomycetes</taxon>
        <taxon>Eurotiomycetidae</taxon>
        <taxon>Eurotiales</taxon>
        <taxon>Aspergillaceae</taxon>
        <taxon>Aspergillus</taxon>
        <taxon>Aspergillus subgen. Nidulantes</taxon>
    </lineage>
</organism>
<accession>A0ABR4IAU0</accession>
<dbReference type="InterPro" id="IPR008397">
    <property type="entry name" value="Alginate_lyase_dom"/>
</dbReference>
<keyword evidence="5" id="KW-1185">Reference proteome</keyword>
<sequence length="387" mass="42023">MEPIHIAIILPLTRAWIHPGILETTADLERMKTLIESENEPWKTAYENFSADEYSSADYELAGPFEYVCRDKDSSLMKGMSQFADDSVAALQTALMYTITGERAYAEKSLEILNAWGGALSVVNGSDAQLAAALSGSNLVNAAEIIKATYIWADDDVATFSSMVTEILVPPASQYIPSEDVPRPFIANWGSAGEKFMLAAAVFTEDTELYDLAKTLILDSPCANLTGSISATGQSSESGRDQGHTQLGLGNYVEAFTTLLNQEDSTDWFTLYSNRLAAGLEYTAQVLLQGDSLPPYDETFVRCNASLLGGPWAEISSDAIRPIRPIWELGYAIYADDRVVDMPYTKELIALVTPDGQSPATAVADGSAWQTLRFRREGSGLSAKITG</sequence>
<evidence type="ECO:0000313" key="5">
    <source>
        <dbReference type="Proteomes" id="UP001610446"/>
    </source>
</evidence>
<reference evidence="4 5" key="1">
    <citation type="submission" date="2024-07" db="EMBL/GenBank/DDBJ databases">
        <title>Section-level genome sequencing and comparative genomics of Aspergillus sections Usti and Cavernicolus.</title>
        <authorList>
            <consortium name="Lawrence Berkeley National Laboratory"/>
            <person name="Nybo J.L."/>
            <person name="Vesth T.C."/>
            <person name="Theobald S."/>
            <person name="Frisvad J.C."/>
            <person name="Larsen T.O."/>
            <person name="Kjaerboelling I."/>
            <person name="Rothschild-Mancinelli K."/>
            <person name="Lyhne E.K."/>
            <person name="Kogle M.E."/>
            <person name="Barry K."/>
            <person name="Clum A."/>
            <person name="Na H."/>
            <person name="Ledsgaard L."/>
            <person name="Lin J."/>
            <person name="Lipzen A."/>
            <person name="Kuo A."/>
            <person name="Riley R."/>
            <person name="Mondo S."/>
            <person name="Labutti K."/>
            <person name="Haridas S."/>
            <person name="Pangalinan J."/>
            <person name="Salamov A.A."/>
            <person name="Simmons B.A."/>
            <person name="Magnuson J.K."/>
            <person name="Chen J."/>
            <person name="Drula E."/>
            <person name="Henrissat B."/>
            <person name="Wiebenga A."/>
            <person name="Lubbers R.J."/>
            <person name="Gomes A.C."/>
            <person name="Makela M.R."/>
            <person name="Stajich J."/>
            <person name="Grigoriev I.V."/>
            <person name="Mortensen U.H."/>
            <person name="De Vries R.P."/>
            <person name="Baker S.E."/>
            <person name="Andersen M.R."/>
        </authorList>
    </citation>
    <scope>NUCLEOTIDE SEQUENCE [LARGE SCALE GENOMIC DNA]</scope>
    <source>
        <strain evidence="4 5">CBS 123904</strain>
    </source>
</reference>
<gene>
    <name evidence="4" type="ORF">BJY01DRAFT_241732</name>
</gene>
<evidence type="ECO:0000313" key="4">
    <source>
        <dbReference type="EMBL" id="KAL2823963.1"/>
    </source>
</evidence>
<evidence type="ECO:0000256" key="2">
    <source>
        <dbReference type="ARBA" id="ARBA00023239"/>
    </source>
</evidence>
<proteinExistence type="predicted"/>
<comment type="caution">
    <text evidence="4">The sequence shown here is derived from an EMBL/GenBank/DDBJ whole genome shotgun (WGS) entry which is preliminary data.</text>
</comment>
<name>A0ABR4IAU0_9EURO</name>
<dbReference type="Pfam" id="PF05426">
    <property type="entry name" value="Alginate_lyase"/>
    <property type="match status" value="1"/>
</dbReference>
<feature type="domain" description="Alginate lyase" evidence="3">
    <location>
        <begin position="65"/>
        <end position="215"/>
    </location>
</feature>
<evidence type="ECO:0000256" key="1">
    <source>
        <dbReference type="ARBA" id="ARBA00022729"/>
    </source>
</evidence>
<dbReference type="SUPFAM" id="SSF48230">
    <property type="entry name" value="Chondroitin AC/alginate lyase"/>
    <property type="match status" value="1"/>
</dbReference>
<keyword evidence="2 4" id="KW-0456">Lyase</keyword>